<comment type="subcellular location">
    <subcellularLocation>
        <location evidence="1 5">Nucleus</location>
    </subcellularLocation>
</comment>
<dbReference type="Proteomes" id="UP000812966">
    <property type="component" value="Unassembled WGS sequence"/>
</dbReference>
<feature type="compositionally biased region" description="Acidic residues" evidence="6">
    <location>
        <begin position="39"/>
        <end position="69"/>
    </location>
</feature>
<feature type="domain" description="Origin recognition complex subunit 2 winged-helix" evidence="8">
    <location>
        <begin position="507"/>
        <end position="566"/>
    </location>
</feature>
<evidence type="ECO:0000256" key="2">
    <source>
        <dbReference type="ARBA" id="ARBA00007421"/>
    </source>
</evidence>
<evidence type="ECO:0000256" key="6">
    <source>
        <dbReference type="SAM" id="MobiDB-lite"/>
    </source>
</evidence>
<reference evidence="9" key="1">
    <citation type="submission" date="2020-04" db="EMBL/GenBank/DDBJ databases">
        <title>Analysis of mating type loci in Filobasidium floriforme.</title>
        <authorList>
            <person name="Nowrousian M."/>
        </authorList>
    </citation>
    <scope>NUCLEOTIDE SEQUENCE</scope>
    <source>
        <strain evidence="9">CBS 6242</strain>
    </source>
</reference>
<dbReference type="InterPro" id="IPR056772">
    <property type="entry name" value="RecA-like_ORC2"/>
</dbReference>
<evidence type="ECO:0000259" key="8">
    <source>
        <dbReference type="Pfam" id="PF24882"/>
    </source>
</evidence>
<evidence type="ECO:0000313" key="10">
    <source>
        <dbReference type="Proteomes" id="UP000812966"/>
    </source>
</evidence>
<feature type="compositionally biased region" description="Polar residues" evidence="6">
    <location>
        <begin position="88"/>
        <end position="100"/>
    </location>
</feature>
<feature type="compositionally biased region" description="Basic and acidic residues" evidence="6">
    <location>
        <begin position="176"/>
        <end position="189"/>
    </location>
</feature>
<comment type="similarity">
    <text evidence="2 5">Belongs to the ORC2 family.</text>
</comment>
<gene>
    <name evidence="9" type="ORF">FFLO_05086</name>
</gene>
<dbReference type="EMBL" id="JABELV010000120">
    <property type="protein sequence ID" value="KAG7530370.1"/>
    <property type="molecule type" value="Genomic_DNA"/>
</dbReference>
<organism evidence="9 10">
    <name type="scientific">Filobasidium floriforme</name>
    <dbReference type="NCBI Taxonomy" id="5210"/>
    <lineage>
        <taxon>Eukaryota</taxon>
        <taxon>Fungi</taxon>
        <taxon>Dikarya</taxon>
        <taxon>Basidiomycota</taxon>
        <taxon>Agaricomycotina</taxon>
        <taxon>Tremellomycetes</taxon>
        <taxon>Filobasidiales</taxon>
        <taxon>Filobasidiaceae</taxon>
        <taxon>Filobasidium</taxon>
    </lineage>
</organism>
<dbReference type="GO" id="GO:0005664">
    <property type="term" value="C:nuclear origin of replication recognition complex"/>
    <property type="evidence" value="ECO:0007669"/>
    <property type="project" value="UniProtKB-UniRule"/>
</dbReference>
<dbReference type="GO" id="GO:0006260">
    <property type="term" value="P:DNA replication"/>
    <property type="evidence" value="ECO:0007669"/>
    <property type="project" value="UniProtKB-UniRule"/>
</dbReference>
<accession>A0A8K0JHH1</accession>
<evidence type="ECO:0000256" key="5">
    <source>
        <dbReference type="RuleBase" id="RU368084"/>
    </source>
</evidence>
<evidence type="ECO:0000313" key="9">
    <source>
        <dbReference type="EMBL" id="KAG7530370.1"/>
    </source>
</evidence>
<protein>
    <recommendedName>
        <fullName evidence="5">Origin recognition complex subunit 2</fullName>
    </recommendedName>
</protein>
<comment type="subunit">
    <text evidence="5">Component of the origin recognition complex (ORC).</text>
</comment>
<comment type="caution">
    <text evidence="9">The sequence shown here is derived from an EMBL/GenBank/DDBJ whole genome shotgun (WGS) entry which is preliminary data.</text>
</comment>
<keyword evidence="4 5" id="KW-0539">Nucleus</keyword>
<feature type="compositionally biased region" description="Acidic residues" evidence="6">
    <location>
        <begin position="1"/>
        <end position="10"/>
    </location>
</feature>
<sequence>MSFDQGDDDFGLYASPSRIRQYEDDNDDHDDAYGGGGDYDQEDEEFGMAEEDQEDDMDDELDEDGDEMDGVIQTPSRKGRGTPRGRSESTAPHTQGSPASTPGRRKLGTPASGRRGRKTPNKKRPVAELQAEWLEKMMDPEAAGYIKPTAADAYFVAAARPKRKRVAETEADDDQKEGSDGAGKTRGEGKGMLGTPRGKKGKGKEEIVRPTRTEIESCLCTYHRSQMDDWHSLLQSGFNLICHGYGSKRLLLNEFADTHLSQRGNVILAHGLYPGLTIKDVLVEIEETFPLIRQTPVPDEPGLTRAIDKLAYRIYTYFLPPSALPTPSPFKVAERPLYLVLHNIDGPGLRTERSLALLGLLASSPRIHLITSFDHVHTPILFPSSQTTAPPHTYPPNSWDGHIQPSRGFNWAWLETPTYAAYDVELQYVRQTAAITGKGFAGMDMDDNDGTHAGEVTEEGVLRILQSVPPMARRLFKLLATRQLAALPGDIRSAKAYPVANAATAPVFAIDSDILQKLAKDRFIAREEERFTSQLTEYKDHGVIVEHILDPENRPGRWLWIPLSKDVLNRVLATMQDVEA</sequence>
<keyword evidence="10" id="KW-1185">Reference proteome</keyword>
<proteinExistence type="inferred from homology"/>
<evidence type="ECO:0000256" key="1">
    <source>
        <dbReference type="ARBA" id="ARBA00004123"/>
    </source>
</evidence>
<name>A0A8K0JHH1_9TREE</name>
<dbReference type="Pfam" id="PF04084">
    <property type="entry name" value="RecA-like_ORC2"/>
    <property type="match status" value="1"/>
</dbReference>
<evidence type="ECO:0000259" key="7">
    <source>
        <dbReference type="Pfam" id="PF04084"/>
    </source>
</evidence>
<keyword evidence="3 5" id="KW-0235">DNA replication</keyword>
<feature type="region of interest" description="Disordered" evidence="6">
    <location>
        <begin position="1"/>
        <end position="129"/>
    </location>
</feature>
<feature type="region of interest" description="Disordered" evidence="6">
    <location>
        <begin position="164"/>
        <end position="206"/>
    </location>
</feature>
<dbReference type="PANTHER" id="PTHR14052">
    <property type="entry name" value="ORIGIN RECOGNITION COMPLEX SUBUNIT 2"/>
    <property type="match status" value="1"/>
</dbReference>
<dbReference type="GO" id="GO:0003688">
    <property type="term" value="F:DNA replication origin binding"/>
    <property type="evidence" value="ECO:0007669"/>
    <property type="project" value="UniProtKB-UniRule"/>
</dbReference>
<dbReference type="PANTHER" id="PTHR14052:SF0">
    <property type="entry name" value="ORIGIN RECOGNITION COMPLEX SUBUNIT 2"/>
    <property type="match status" value="1"/>
</dbReference>
<evidence type="ECO:0000256" key="3">
    <source>
        <dbReference type="ARBA" id="ARBA00022705"/>
    </source>
</evidence>
<evidence type="ECO:0000256" key="4">
    <source>
        <dbReference type="ARBA" id="ARBA00023242"/>
    </source>
</evidence>
<feature type="domain" description="Origin recognition complex subunit 2 RecA-like" evidence="7">
    <location>
        <begin position="219"/>
        <end position="415"/>
    </location>
</feature>
<dbReference type="InterPro" id="IPR007220">
    <property type="entry name" value="ORC2"/>
</dbReference>
<feature type="compositionally biased region" description="Basic residues" evidence="6">
    <location>
        <begin position="114"/>
        <end position="124"/>
    </location>
</feature>
<dbReference type="AlphaFoldDB" id="A0A8K0JHH1"/>
<comment type="function">
    <text evidence="5">Component of the origin recognition complex (ORC) that binds origins of replication. DNA-binding is ATP-dependent. ORC is required to assemble the pre-replication complex necessary to initiate DNA replication.</text>
</comment>
<dbReference type="InterPro" id="IPR056773">
    <property type="entry name" value="WHD_ORC2"/>
</dbReference>
<dbReference type="Pfam" id="PF24882">
    <property type="entry name" value="WHD_ORC2"/>
    <property type="match status" value="1"/>
</dbReference>
<dbReference type="OrthoDB" id="346673at2759"/>